<keyword evidence="1" id="KW-1133">Transmembrane helix</keyword>
<proteinExistence type="predicted"/>
<dbReference type="EMBL" id="JBHSZH010000002">
    <property type="protein sequence ID" value="MFC7079161.1"/>
    <property type="molecule type" value="Genomic_DNA"/>
</dbReference>
<keyword evidence="4" id="KW-1185">Reference proteome</keyword>
<reference evidence="3" key="3">
    <citation type="submission" date="2024-09" db="EMBL/GenBank/DDBJ databases">
        <authorList>
            <person name="Sun Q."/>
        </authorList>
    </citation>
    <scope>NUCLEOTIDE SEQUENCE</scope>
    <source>
        <strain evidence="3">CCM 7472</strain>
    </source>
</reference>
<keyword evidence="1" id="KW-0812">Transmembrane</keyword>
<sequence>MALLSGAFVLAVTVDTPLVGNVLGLVVLLIWLQLPLLEIDEYGTIRENIKHPKSLYVHIAGTLLLALLLTGGWGFQPGLFITHTNLFKPDVETFLQYDHQLLSSLILALSLFGTTLGFLWFFEQEADQAAKDESPISLLS</sequence>
<evidence type="ECO:0000313" key="4">
    <source>
        <dbReference type="Proteomes" id="UP001596407"/>
    </source>
</evidence>
<comment type="caution">
    <text evidence="3">The sequence shown here is derived from an EMBL/GenBank/DDBJ whole genome shotgun (WGS) entry which is preliminary data.</text>
</comment>
<evidence type="ECO:0000256" key="1">
    <source>
        <dbReference type="SAM" id="Phobius"/>
    </source>
</evidence>
<keyword evidence="1" id="KW-0472">Membrane</keyword>
<evidence type="ECO:0000313" key="2">
    <source>
        <dbReference type="EMBL" id="MFC7079161.1"/>
    </source>
</evidence>
<name>A0ABD5WJF1_9EURY</name>
<accession>A0ABD5WJF1</accession>
<dbReference type="EMBL" id="JBHSZH010000002">
    <property type="protein sequence ID" value="MFC7079253.1"/>
    <property type="molecule type" value="Genomic_DNA"/>
</dbReference>
<feature type="transmembrane region" description="Helical" evidence="1">
    <location>
        <begin position="101"/>
        <end position="122"/>
    </location>
</feature>
<gene>
    <name evidence="2" type="ORF">ACFQJ6_02400</name>
    <name evidence="3" type="ORF">ACFQJ6_02945</name>
</gene>
<feature type="transmembrane region" description="Helical" evidence="1">
    <location>
        <begin position="55"/>
        <end position="81"/>
    </location>
</feature>
<reference evidence="3" key="1">
    <citation type="journal article" date="2014" name="Int. J. Syst. Evol. Microbiol.">
        <title>Complete genome sequence of Corynebacterium casei LMG S-19264T (=DSM 44701T), isolated from a smear-ripened cheese.</title>
        <authorList>
            <consortium name="US DOE Joint Genome Institute (JGI-PGF)"/>
            <person name="Walter F."/>
            <person name="Albersmeier A."/>
            <person name="Kalinowski J."/>
            <person name="Ruckert C."/>
        </authorList>
    </citation>
    <scope>NUCLEOTIDE SEQUENCE [LARGE SCALE GENOMIC DNA]</scope>
    <source>
        <strain evidence="3">CCM 7472</strain>
    </source>
</reference>
<reference evidence="4" key="2">
    <citation type="journal article" date="2019" name="Int. J. Syst. Evol. Microbiol.">
        <title>The Global Catalogue of Microorganisms (GCM) 10K type strain sequencing project: providing services to taxonomists for standard genome sequencing and annotation.</title>
        <authorList>
            <consortium name="The Broad Institute Genomics Platform"/>
            <consortium name="The Broad Institute Genome Sequencing Center for Infectious Disease"/>
            <person name="Wu L."/>
            <person name="Ma J."/>
        </authorList>
    </citation>
    <scope>NUCLEOTIDE SEQUENCE [LARGE SCALE GENOMIC DNA]</scope>
    <source>
        <strain evidence="4">DT72</strain>
    </source>
</reference>
<organism evidence="3 4">
    <name type="scientific">Halorussus caseinilyticus</name>
    <dbReference type="NCBI Taxonomy" id="3034025"/>
    <lineage>
        <taxon>Archaea</taxon>
        <taxon>Methanobacteriati</taxon>
        <taxon>Methanobacteriota</taxon>
        <taxon>Stenosarchaea group</taxon>
        <taxon>Halobacteria</taxon>
        <taxon>Halobacteriales</taxon>
        <taxon>Haladaptataceae</taxon>
        <taxon>Halorussus</taxon>
    </lineage>
</organism>
<protein>
    <submittedName>
        <fullName evidence="3">Uncharacterized protein</fullName>
    </submittedName>
</protein>
<dbReference type="Proteomes" id="UP001596407">
    <property type="component" value="Unassembled WGS sequence"/>
</dbReference>
<dbReference type="AlphaFoldDB" id="A0ABD5WJF1"/>
<evidence type="ECO:0000313" key="3">
    <source>
        <dbReference type="EMBL" id="MFC7079253.1"/>
    </source>
</evidence>
<feature type="transmembrane region" description="Helical" evidence="1">
    <location>
        <begin position="6"/>
        <end position="34"/>
    </location>
</feature>
<dbReference type="RefSeq" id="WP_382208680.1">
    <property type="nucleotide sequence ID" value="NZ_JBHSZH010000002.1"/>
</dbReference>